<dbReference type="PANTHER" id="PTHR45973">
    <property type="entry name" value="PROTEIN PHOSPHATASE 1 REGULATORY SUBUNIT SDS22-RELATED"/>
    <property type="match status" value="1"/>
</dbReference>
<organism evidence="4 5">
    <name type="scientific">Pyrenophora tritici-repentis</name>
    <dbReference type="NCBI Taxonomy" id="45151"/>
    <lineage>
        <taxon>Eukaryota</taxon>
        <taxon>Fungi</taxon>
        <taxon>Dikarya</taxon>
        <taxon>Ascomycota</taxon>
        <taxon>Pezizomycotina</taxon>
        <taxon>Dothideomycetes</taxon>
        <taxon>Pleosporomycetidae</taxon>
        <taxon>Pleosporales</taxon>
        <taxon>Pleosporineae</taxon>
        <taxon>Pleosporaceae</taxon>
        <taxon>Pyrenophora</taxon>
    </lineage>
</organism>
<comment type="caution">
    <text evidence="4">The sequence shown here is derived from an EMBL/GenBank/DDBJ whole genome shotgun (WGS) entry which is preliminary data.</text>
</comment>
<feature type="compositionally biased region" description="Basic and acidic residues" evidence="3">
    <location>
        <begin position="833"/>
        <end position="862"/>
    </location>
</feature>
<feature type="compositionally biased region" description="Low complexity" evidence="3">
    <location>
        <begin position="1164"/>
        <end position="1180"/>
    </location>
</feature>
<protein>
    <submittedName>
        <fullName evidence="4">Uncharacterized protein</fullName>
    </submittedName>
</protein>
<keyword evidence="2" id="KW-0677">Repeat</keyword>
<evidence type="ECO:0000313" key="5">
    <source>
        <dbReference type="Proteomes" id="UP000249757"/>
    </source>
</evidence>
<feature type="compositionally biased region" description="Basic and acidic residues" evidence="3">
    <location>
        <begin position="1071"/>
        <end position="1091"/>
    </location>
</feature>
<feature type="region of interest" description="Disordered" evidence="3">
    <location>
        <begin position="818"/>
        <end position="902"/>
    </location>
</feature>
<evidence type="ECO:0000313" key="4">
    <source>
        <dbReference type="EMBL" id="KAI1511563.1"/>
    </source>
</evidence>
<feature type="region of interest" description="Disordered" evidence="3">
    <location>
        <begin position="1071"/>
        <end position="1337"/>
    </location>
</feature>
<dbReference type="PANTHER" id="PTHR45973:SF9">
    <property type="entry name" value="LEUCINE-RICH REPEAT-CONTAINING PROTEIN 46"/>
    <property type="match status" value="1"/>
</dbReference>
<evidence type="ECO:0000256" key="1">
    <source>
        <dbReference type="ARBA" id="ARBA00022614"/>
    </source>
</evidence>
<keyword evidence="1" id="KW-0433">Leucine-rich repeat</keyword>
<dbReference type="Proteomes" id="UP000249757">
    <property type="component" value="Unassembled WGS sequence"/>
</dbReference>
<feature type="compositionally biased region" description="Pro residues" evidence="3">
    <location>
        <begin position="1226"/>
        <end position="1237"/>
    </location>
</feature>
<dbReference type="InterPro" id="IPR050576">
    <property type="entry name" value="Cilia_flagella_integrity"/>
</dbReference>
<evidence type="ECO:0000256" key="2">
    <source>
        <dbReference type="ARBA" id="ARBA00022737"/>
    </source>
</evidence>
<evidence type="ECO:0000256" key="3">
    <source>
        <dbReference type="SAM" id="MobiDB-lite"/>
    </source>
</evidence>
<name>A0A922N818_9PLEO</name>
<feature type="compositionally biased region" description="Basic residues" evidence="3">
    <location>
        <begin position="1315"/>
        <end position="1337"/>
    </location>
</feature>
<keyword evidence="5" id="KW-1185">Reference proteome</keyword>
<proteinExistence type="predicted"/>
<feature type="compositionally biased region" description="Basic and acidic residues" evidence="3">
    <location>
        <begin position="1115"/>
        <end position="1151"/>
    </location>
</feature>
<reference evidence="5" key="1">
    <citation type="journal article" date="2022" name="Microb. Genom.">
        <title>A global pangenome for the wheat fungal pathogen Pyrenophora tritici-repentis and prediction of effector protein structural homology.</title>
        <authorList>
            <person name="Moolhuijzen P.M."/>
            <person name="See P.T."/>
            <person name="Shi G."/>
            <person name="Powell H.R."/>
            <person name="Cockram J."/>
            <person name="Jorgensen L.N."/>
            <person name="Benslimane H."/>
            <person name="Strelkov S.E."/>
            <person name="Turner J."/>
            <person name="Liu Z."/>
            <person name="Moffat C.S."/>
        </authorList>
    </citation>
    <scope>NUCLEOTIDE SEQUENCE [LARGE SCALE GENOMIC DNA]</scope>
</reference>
<dbReference type="EMBL" id="NRDI02000013">
    <property type="protein sequence ID" value="KAI1511563.1"/>
    <property type="molecule type" value="Genomic_DNA"/>
</dbReference>
<sequence length="1337" mass="150179">MSSQSPLERSRRLPKKPRLSGPWPFIDEITSRICRHAGREASAALCVALYKNKADDKNSSDGHGASDALQAVYYEPSTYWDWHTIHPDDDSAFNEKRQLLWERQRGFRHHGIKEGYPSPRQAWIRFRSLILAFPEKIPWVEKIAVAHWMTVEDVEWIFSTLTSVVALDLSDVPHLPKNTNDHVSSTYPNAITRSTDDAWPLCIWTHSATDSFLKKLSWLGLPNFCDGTSAAPMIMVERLLPCCTGLRTLSIRGNYELETPTGYMGPSDYKNYFQNTFLGHIPVSVSSLELRFSYDRLNELLDSIHVKIGSGISRVGIDLGAWIQMYPFSDQTQSHSSRELSDEDVISTARLAAQKSFRDIYDKVQEKHPGLASRLPEIHTHAPPSNRDEAKSLYKRDFYSKPGGSGLYRGSINTVMAMLRFVYTTGLKAEENGIHLESLQPEWQAKSTNPIHPLAMTENKPHENTSTKNSSGNINDPLVGIQELYAWLNEVFNWRPIFDWDCFLRTDSDSVDDNNNNNPIAEIAKHFQYLREARIPVHVILGRRPPGQSSLYWGWPYNADEWETSLTTPFDTGLKPVAAYIDTLSIFYDLRNPLDQNCLEVIEMRQPYEGPDASCPRPVCPWGDNNDCPFQLQWNSRPPCATKLNAQNTANKQPIAKMCYLPLASNLPPYPPTGEYRSDHPEANCAASETLHQLSIRAANDREALGWQRFWAACAPRLTNLTELNVRMPVSFDKVRSWRLAKLINPRFNWEMSRYADEQGHLQTRQDLEYHAGPVQAHAHSSQQKMWPVGRFVRRTWKKYLPIAQKEVIELTRGAYDVDEPNEGQSGKGQKKSNADRKKEAEEKKKKQEEEEEKREREEFERMAQTARSAAQRESRLRSEVSARSVYAPTNPTIPSSEGIGSRLQDEYGRHIYNVARTTWTAQMHGIVHDLHGVTNNPAPGTNQTGVRQDSTVIDAIRGRLETNMNRFDPGTVFTESDPERDMRNGVDLVNLEQYQTSLADQNAAVEKKKADEAKKTAEAKKAQIQADEAKRLAEQKAKLVKRVAGQKAASEKAAKEKRAAEIQKAVESLKAAEEREAAAREKAEEEKKAIEAQSAEAEEAKARAVEAARLAKVAADKARKEEEARKEAARIAEAARVEAEAEAARLEAKRIKAARNNGKGGEDPTSTPTDPTSDIIPTIEGPQGSTPEGSPSGANGGDESDRESSIEEVPQPPPKKPARKQPVRTPHPPAPAPPPQIVATTRSGRQVIRPRDLTRTPTPLYGGGSEDGTSEDSSGEERKNKKKTKKGKEPNSADSYKPSKKRKADDSDDDDCKKKAKRKPTKKPVKKKVKKVGKGR</sequence>
<dbReference type="OrthoDB" id="3944206at2759"/>
<accession>A0A922N818</accession>
<gene>
    <name evidence="4" type="ORF">Ptr86124_009207</name>
</gene>
<feature type="compositionally biased region" description="Polar residues" evidence="3">
    <location>
        <begin position="1184"/>
        <end position="1194"/>
    </location>
</feature>
<feature type="compositionally biased region" description="Basic and acidic residues" evidence="3">
    <location>
        <begin position="871"/>
        <end position="881"/>
    </location>
</feature>